<dbReference type="SMART" id="SM00256">
    <property type="entry name" value="FBOX"/>
    <property type="match status" value="1"/>
</dbReference>
<dbReference type="Gene3D" id="1.20.1280.50">
    <property type="match status" value="1"/>
</dbReference>
<dbReference type="SUPFAM" id="SSF81383">
    <property type="entry name" value="F-box domain"/>
    <property type="match status" value="1"/>
</dbReference>
<gene>
    <name evidence="2" type="ORF">QYE76_071875</name>
</gene>
<accession>A0AAD8SKN0</accession>
<dbReference type="Pfam" id="PF12937">
    <property type="entry name" value="F-box-like"/>
    <property type="match status" value="1"/>
</dbReference>
<dbReference type="EMBL" id="JAUUTY010000004">
    <property type="protein sequence ID" value="KAK1654070.1"/>
    <property type="molecule type" value="Genomic_DNA"/>
</dbReference>
<dbReference type="Proteomes" id="UP001231189">
    <property type="component" value="Unassembled WGS sequence"/>
</dbReference>
<dbReference type="PANTHER" id="PTHR31672:SF13">
    <property type="entry name" value="F-BOX PROTEIN CPR30-LIKE"/>
    <property type="match status" value="1"/>
</dbReference>
<evidence type="ECO:0000313" key="2">
    <source>
        <dbReference type="EMBL" id="KAK1654070.1"/>
    </source>
</evidence>
<dbReference type="NCBIfam" id="TIGR01640">
    <property type="entry name" value="F_box_assoc_1"/>
    <property type="match status" value="1"/>
</dbReference>
<organism evidence="2 3">
    <name type="scientific">Lolium multiflorum</name>
    <name type="common">Italian ryegrass</name>
    <name type="synonym">Lolium perenne subsp. multiflorum</name>
    <dbReference type="NCBI Taxonomy" id="4521"/>
    <lineage>
        <taxon>Eukaryota</taxon>
        <taxon>Viridiplantae</taxon>
        <taxon>Streptophyta</taxon>
        <taxon>Embryophyta</taxon>
        <taxon>Tracheophyta</taxon>
        <taxon>Spermatophyta</taxon>
        <taxon>Magnoliopsida</taxon>
        <taxon>Liliopsida</taxon>
        <taxon>Poales</taxon>
        <taxon>Poaceae</taxon>
        <taxon>BOP clade</taxon>
        <taxon>Pooideae</taxon>
        <taxon>Poodae</taxon>
        <taxon>Poeae</taxon>
        <taxon>Poeae Chloroplast Group 2 (Poeae type)</taxon>
        <taxon>Loliodinae</taxon>
        <taxon>Loliinae</taxon>
        <taxon>Lolium</taxon>
    </lineage>
</organism>
<keyword evidence="3" id="KW-1185">Reference proteome</keyword>
<evidence type="ECO:0000259" key="1">
    <source>
        <dbReference type="SMART" id="SM00256"/>
    </source>
</evidence>
<proteinExistence type="predicted"/>
<sequence>MATEQSFSTDVLVEILQKLRPSSRRRARLVCRRWRDAVNERTAEMESRPMPLIWDAGVAYVIRDLSSESLWRTKLPAVSHRSYPVGTCNGLLCICYNEARAGGALTVANPATGDTMRLPPLPCAGVFAGRRGYERWDAAYSFAYHPTTGRYKVVHVPCSYDRLCDFGTVQVLTLGETAWRELPPPAIGARCDLAAGVVSVDGVTHWVMVGGDTRVVSFDLDAECFASAATPLPRLLDKHRNYHLTEVHGRLGFVILPDVWVLERGTQQWSLRYKLHVGIPRPHFVFGDCVLTRRDGLGFFGHRPKSTPPSSWKIERATQTQAIEGHCGKLYPAPRRRVAHVPQATSHVDVQKEPVAVIKDASGA</sequence>
<dbReference type="PANTHER" id="PTHR31672">
    <property type="entry name" value="BNACNNG10540D PROTEIN"/>
    <property type="match status" value="1"/>
</dbReference>
<protein>
    <recommendedName>
        <fullName evidence="1">F-box domain-containing protein</fullName>
    </recommendedName>
</protein>
<dbReference type="InterPro" id="IPR017451">
    <property type="entry name" value="F-box-assoc_interact_dom"/>
</dbReference>
<dbReference type="Pfam" id="PF08268">
    <property type="entry name" value="FBA_3"/>
    <property type="match status" value="1"/>
</dbReference>
<comment type="caution">
    <text evidence="2">The sequence shown here is derived from an EMBL/GenBank/DDBJ whole genome shotgun (WGS) entry which is preliminary data.</text>
</comment>
<reference evidence="2" key="1">
    <citation type="submission" date="2023-07" db="EMBL/GenBank/DDBJ databases">
        <title>A chromosome-level genome assembly of Lolium multiflorum.</title>
        <authorList>
            <person name="Chen Y."/>
            <person name="Copetti D."/>
            <person name="Kolliker R."/>
            <person name="Studer B."/>
        </authorList>
    </citation>
    <scope>NUCLEOTIDE SEQUENCE</scope>
    <source>
        <strain evidence="2">02402/16</strain>
        <tissue evidence="2">Leaf</tissue>
    </source>
</reference>
<dbReference type="InterPro" id="IPR001810">
    <property type="entry name" value="F-box_dom"/>
</dbReference>
<dbReference type="AlphaFoldDB" id="A0AAD8SKN0"/>
<evidence type="ECO:0000313" key="3">
    <source>
        <dbReference type="Proteomes" id="UP001231189"/>
    </source>
</evidence>
<dbReference type="InterPro" id="IPR013187">
    <property type="entry name" value="F-box-assoc_dom_typ3"/>
</dbReference>
<dbReference type="InterPro" id="IPR036047">
    <property type="entry name" value="F-box-like_dom_sf"/>
</dbReference>
<dbReference type="InterPro" id="IPR050796">
    <property type="entry name" value="SCF_F-box_component"/>
</dbReference>
<name>A0AAD8SKN0_LOLMU</name>
<feature type="domain" description="F-box" evidence="1">
    <location>
        <begin position="7"/>
        <end position="47"/>
    </location>
</feature>